<sequence length="398" mass="43960">MNYGSIQHNNSPINDGRRGVNNGFAGILTWGIVIAVSWLTFIHYGMDININTQKLMLLGNPSAAEYAYPRRLFIARDNITIPILGFPGASLAQLSKETDQPLADEIVRHSLEDLGISYFDVAPEYGDGNAQSRLGPALKPYRDHVFLAAKTMYRDAHGSATDLYNTLKALETDHLDLYQFHSISTDDDVDQILGAGGAMETFQRAKQYGIISAIGFSAHSEPMAVRMIESGLVDTCMFPINFAAYHYGGVGQKVLDAAIKNKVGVVALKSGAKGRLNSETGNPIYVPDAFKHIPEWKRKEMIDYPVKTSKAHPTEWYEPEDDEEMLHKLVLWSLNQPGVSAVLPPASLELLDGISDMLRGKSDIPALDESDIDIMMKRYETVVPIFHNRSISGTKVST</sequence>
<dbReference type="Pfam" id="PF00248">
    <property type="entry name" value="Aldo_ket_red"/>
    <property type="match status" value="1"/>
</dbReference>
<protein>
    <recommendedName>
        <fullName evidence="2">NADP-dependent oxidoreductase domain-containing protein</fullName>
    </recommendedName>
</protein>
<accession>A0ABD3PVI2</accession>
<dbReference type="InterPro" id="IPR023210">
    <property type="entry name" value="NADP_OxRdtase_dom"/>
</dbReference>
<proteinExistence type="predicted"/>
<dbReference type="Proteomes" id="UP001530400">
    <property type="component" value="Unassembled WGS sequence"/>
</dbReference>
<organism evidence="3 4">
    <name type="scientific">Cyclotella atomus</name>
    <dbReference type="NCBI Taxonomy" id="382360"/>
    <lineage>
        <taxon>Eukaryota</taxon>
        <taxon>Sar</taxon>
        <taxon>Stramenopiles</taxon>
        <taxon>Ochrophyta</taxon>
        <taxon>Bacillariophyta</taxon>
        <taxon>Coscinodiscophyceae</taxon>
        <taxon>Thalassiosirophycidae</taxon>
        <taxon>Stephanodiscales</taxon>
        <taxon>Stephanodiscaceae</taxon>
        <taxon>Cyclotella</taxon>
    </lineage>
</organism>
<feature type="domain" description="NADP-dependent oxidoreductase" evidence="2">
    <location>
        <begin position="88"/>
        <end position="346"/>
    </location>
</feature>
<dbReference type="PANTHER" id="PTHR43312">
    <property type="entry name" value="D-THREO-ALDOSE 1-DEHYDROGENASE"/>
    <property type="match status" value="1"/>
</dbReference>
<gene>
    <name evidence="3" type="ORF">ACHAWO_012615</name>
</gene>
<keyword evidence="4" id="KW-1185">Reference proteome</keyword>
<feature type="transmembrane region" description="Helical" evidence="1">
    <location>
        <begin position="24"/>
        <end position="46"/>
    </location>
</feature>
<dbReference type="CDD" id="cd19100">
    <property type="entry name" value="AKR_unchar"/>
    <property type="match status" value="1"/>
</dbReference>
<reference evidence="3 4" key="1">
    <citation type="submission" date="2024-10" db="EMBL/GenBank/DDBJ databases">
        <title>Updated reference genomes for cyclostephanoid diatoms.</title>
        <authorList>
            <person name="Roberts W.R."/>
            <person name="Alverson A.J."/>
        </authorList>
    </citation>
    <scope>NUCLEOTIDE SEQUENCE [LARGE SCALE GENOMIC DNA]</scope>
    <source>
        <strain evidence="3 4">AJA010-31</strain>
    </source>
</reference>
<name>A0ABD3PVI2_9STRA</name>
<dbReference type="InterPro" id="IPR053135">
    <property type="entry name" value="AKR2_Oxidoreductase"/>
</dbReference>
<keyword evidence="1" id="KW-0472">Membrane</keyword>
<keyword evidence="1" id="KW-0812">Transmembrane</keyword>
<dbReference type="Gene3D" id="3.20.20.100">
    <property type="entry name" value="NADP-dependent oxidoreductase domain"/>
    <property type="match status" value="1"/>
</dbReference>
<dbReference type="EMBL" id="JALLPJ020000440">
    <property type="protein sequence ID" value="KAL3792013.1"/>
    <property type="molecule type" value="Genomic_DNA"/>
</dbReference>
<evidence type="ECO:0000313" key="4">
    <source>
        <dbReference type="Proteomes" id="UP001530400"/>
    </source>
</evidence>
<dbReference type="InterPro" id="IPR036812">
    <property type="entry name" value="NAD(P)_OxRdtase_dom_sf"/>
</dbReference>
<dbReference type="SUPFAM" id="SSF51430">
    <property type="entry name" value="NAD(P)-linked oxidoreductase"/>
    <property type="match status" value="1"/>
</dbReference>
<dbReference type="AlphaFoldDB" id="A0ABD3PVI2"/>
<evidence type="ECO:0000259" key="2">
    <source>
        <dbReference type="Pfam" id="PF00248"/>
    </source>
</evidence>
<comment type="caution">
    <text evidence="3">The sequence shown here is derived from an EMBL/GenBank/DDBJ whole genome shotgun (WGS) entry which is preliminary data.</text>
</comment>
<evidence type="ECO:0000256" key="1">
    <source>
        <dbReference type="SAM" id="Phobius"/>
    </source>
</evidence>
<evidence type="ECO:0000313" key="3">
    <source>
        <dbReference type="EMBL" id="KAL3792013.1"/>
    </source>
</evidence>
<dbReference type="PANTHER" id="PTHR43312:SF1">
    <property type="entry name" value="NADP-DEPENDENT OXIDOREDUCTASE DOMAIN-CONTAINING PROTEIN"/>
    <property type="match status" value="1"/>
</dbReference>
<keyword evidence="1" id="KW-1133">Transmembrane helix</keyword>